<dbReference type="Proteomes" id="UP001148662">
    <property type="component" value="Unassembled WGS sequence"/>
</dbReference>
<comment type="caution">
    <text evidence="1">The sequence shown here is derived from an EMBL/GenBank/DDBJ whole genome shotgun (WGS) entry which is preliminary data.</text>
</comment>
<organism evidence="1 2">
    <name type="scientific">Phlebia brevispora</name>
    <dbReference type="NCBI Taxonomy" id="194682"/>
    <lineage>
        <taxon>Eukaryota</taxon>
        <taxon>Fungi</taxon>
        <taxon>Dikarya</taxon>
        <taxon>Basidiomycota</taxon>
        <taxon>Agaricomycotina</taxon>
        <taxon>Agaricomycetes</taxon>
        <taxon>Polyporales</taxon>
        <taxon>Meruliaceae</taxon>
        <taxon>Phlebia</taxon>
    </lineage>
</organism>
<evidence type="ECO:0000313" key="1">
    <source>
        <dbReference type="EMBL" id="KAJ3522433.1"/>
    </source>
</evidence>
<evidence type="ECO:0000313" key="2">
    <source>
        <dbReference type="Proteomes" id="UP001148662"/>
    </source>
</evidence>
<reference evidence="1" key="1">
    <citation type="submission" date="2022-07" db="EMBL/GenBank/DDBJ databases">
        <title>Genome Sequence of Phlebia brevispora.</title>
        <authorList>
            <person name="Buettner E."/>
        </authorList>
    </citation>
    <scope>NUCLEOTIDE SEQUENCE</scope>
    <source>
        <strain evidence="1">MPL23</strain>
    </source>
</reference>
<dbReference type="EMBL" id="JANHOG010002535">
    <property type="protein sequence ID" value="KAJ3522433.1"/>
    <property type="molecule type" value="Genomic_DNA"/>
</dbReference>
<gene>
    <name evidence="1" type="ORF">NM688_g8875</name>
</gene>
<keyword evidence="2" id="KW-1185">Reference proteome</keyword>
<protein>
    <submittedName>
        <fullName evidence="1">Uncharacterized protein</fullName>
    </submittedName>
</protein>
<accession>A0ACC1RP12</accession>
<name>A0ACC1RP12_9APHY</name>
<sequence>MSGELPLYQTLCQTIGAIITVVGLDIQESAKTRSLARAGPCDTGEQGPNASVMLRIATLSAGTELVISSPRENTMHDTPPIEKVKLINMAFDSFMTIATACDFTRNLEYRIVAITLCNELLEDELSEAELPWPDSAIAEEATRKSSSIAGNTRYEKMIHAILSACMVSIDAMG</sequence>
<proteinExistence type="predicted"/>